<dbReference type="PROSITE" id="PS00107">
    <property type="entry name" value="PROTEIN_KINASE_ATP"/>
    <property type="match status" value="1"/>
</dbReference>
<dbReference type="SMART" id="SM00220">
    <property type="entry name" value="S_TKc"/>
    <property type="match status" value="1"/>
</dbReference>
<dbReference type="PANTHER" id="PTHR24362:SF309">
    <property type="entry name" value="PROTEIN KINASE DOMAIN-CONTAINING PROTEIN"/>
    <property type="match status" value="1"/>
</dbReference>
<protein>
    <recommendedName>
        <fullName evidence="5">Protein kinase domain-containing protein</fullName>
    </recommendedName>
</protein>
<comment type="caution">
    <text evidence="6">The sequence shown here is derived from an EMBL/GenBank/DDBJ whole genome shotgun (WGS) entry which is preliminary data.</text>
</comment>
<dbReference type="CDD" id="cd14014">
    <property type="entry name" value="STKc_PknB_like"/>
    <property type="match status" value="1"/>
</dbReference>
<evidence type="ECO:0000256" key="4">
    <source>
        <dbReference type="RuleBase" id="RU000304"/>
    </source>
</evidence>
<feature type="binding site" evidence="3">
    <location>
        <position position="50"/>
    </location>
    <ligand>
        <name>ATP</name>
        <dbReference type="ChEBI" id="CHEBI:30616"/>
    </ligand>
</feature>
<dbReference type="Pfam" id="PF00069">
    <property type="entry name" value="Pkinase"/>
    <property type="match status" value="1"/>
</dbReference>
<keyword evidence="4" id="KW-0808">Transferase</keyword>
<evidence type="ECO:0000313" key="7">
    <source>
        <dbReference type="Proteomes" id="UP001470230"/>
    </source>
</evidence>
<gene>
    <name evidence="6" type="ORF">M9Y10_027067</name>
</gene>
<dbReference type="InterPro" id="IPR017441">
    <property type="entry name" value="Protein_kinase_ATP_BS"/>
</dbReference>
<evidence type="ECO:0000256" key="3">
    <source>
        <dbReference type="PROSITE-ProRule" id="PRU10141"/>
    </source>
</evidence>
<dbReference type="InterPro" id="IPR008271">
    <property type="entry name" value="Ser/Thr_kinase_AS"/>
</dbReference>
<proteinExistence type="inferred from homology"/>
<comment type="similarity">
    <text evidence="4">Belongs to the protein kinase superfamily.</text>
</comment>
<feature type="domain" description="Protein kinase" evidence="5">
    <location>
        <begin position="21"/>
        <end position="273"/>
    </location>
</feature>
<reference evidence="6 7" key="1">
    <citation type="submission" date="2024-04" db="EMBL/GenBank/DDBJ databases">
        <title>Tritrichomonas musculus Genome.</title>
        <authorList>
            <person name="Alves-Ferreira E."/>
            <person name="Grigg M."/>
            <person name="Lorenzi H."/>
            <person name="Galac M."/>
        </authorList>
    </citation>
    <scope>NUCLEOTIDE SEQUENCE [LARGE SCALE GENOMIC DNA]</scope>
    <source>
        <strain evidence="6 7">EAF2021</strain>
    </source>
</reference>
<dbReference type="PANTHER" id="PTHR24362">
    <property type="entry name" value="SERINE/THREONINE-PROTEIN KINASE NEK"/>
    <property type="match status" value="1"/>
</dbReference>
<name>A0ABR2H5G0_9EUKA</name>
<evidence type="ECO:0000313" key="6">
    <source>
        <dbReference type="EMBL" id="KAK8841449.1"/>
    </source>
</evidence>
<dbReference type="EMBL" id="JAPFFF010000041">
    <property type="protein sequence ID" value="KAK8841449.1"/>
    <property type="molecule type" value="Genomic_DNA"/>
</dbReference>
<sequence>MYMRQQEMLNEARKTLYQHGYENLEPIGDGGFATIYKVTSRQYREDFAVKLIDFSLDDSSSLPASFQAEITALTNLDHTNVIKIFNYFTSETILYIILEYCPGGSLKDYINKVGFIKQPVVLQLSQQIIRALSFCHEKGIAHRDVKPANILIDKYGRAKLADFGLAQHFNKSQRISIFGGSLPYLAPEILQQRPYDPKKADVWALGVTFYEMATGNLPYNETSPEKLLELIKTQILIPPPHFSSSFAEMIKRMIEFHAHDRIKLDDLIKLPIFRSVNHSFQRRGSKDFENTQKKKMCPVAVQILAVKSATTTSRKSLLYTKKRNVLPVGHTTFESASQCE</sequence>
<evidence type="ECO:0000256" key="1">
    <source>
        <dbReference type="ARBA" id="ARBA00022741"/>
    </source>
</evidence>
<dbReference type="PROSITE" id="PS00108">
    <property type="entry name" value="PROTEIN_KINASE_ST"/>
    <property type="match status" value="1"/>
</dbReference>
<evidence type="ECO:0000256" key="2">
    <source>
        <dbReference type="ARBA" id="ARBA00022840"/>
    </source>
</evidence>
<accession>A0ABR2H5G0</accession>
<organism evidence="6 7">
    <name type="scientific">Tritrichomonas musculus</name>
    <dbReference type="NCBI Taxonomy" id="1915356"/>
    <lineage>
        <taxon>Eukaryota</taxon>
        <taxon>Metamonada</taxon>
        <taxon>Parabasalia</taxon>
        <taxon>Tritrichomonadida</taxon>
        <taxon>Tritrichomonadidae</taxon>
        <taxon>Tritrichomonas</taxon>
    </lineage>
</organism>
<keyword evidence="4" id="KW-0723">Serine/threonine-protein kinase</keyword>
<keyword evidence="1 3" id="KW-0547">Nucleotide-binding</keyword>
<evidence type="ECO:0000259" key="5">
    <source>
        <dbReference type="PROSITE" id="PS50011"/>
    </source>
</evidence>
<keyword evidence="2 3" id="KW-0067">ATP-binding</keyword>
<dbReference type="SUPFAM" id="SSF56112">
    <property type="entry name" value="Protein kinase-like (PK-like)"/>
    <property type="match status" value="1"/>
</dbReference>
<dbReference type="PROSITE" id="PS50011">
    <property type="entry name" value="PROTEIN_KINASE_DOM"/>
    <property type="match status" value="1"/>
</dbReference>
<dbReference type="Proteomes" id="UP001470230">
    <property type="component" value="Unassembled WGS sequence"/>
</dbReference>
<dbReference type="InterPro" id="IPR000719">
    <property type="entry name" value="Prot_kinase_dom"/>
</dbReference>
<dbReference type="Gene3D" id="1.10.510.10">
    <property type="entry name" value="Transferase(Phosphotransferase) domain 1"/>
    <property type="match status" value="1"/>
</dbReference>
<keyword evidence="4" id="KW-0418">Kinase</keyword>
<keyword evidence="7" id="KW-1185">Reference proteome</keyword>
<dbReference type="InterPro" id="IPR011009">
    <property type="entry name" value="Kinase-like_dom_sf"/>
</dbReference>